<evidence type="ECO:0000313" key="2">
    <source>
        <dbReference type="EMBL" id="MBA4542086.1"/>
    </source>
</evidence>
<proteinExistence type="predicted"/>
<accession>A0A7W2AGX5</accession>
<dbReference type="InterPro" id="IPR036866">
    <property type="entry name" value="RibonucZ/Hydroxyglut_hydro"/>
</dbReference>
<dbReference type="SUPFAM" id="SSF56281">
    <property type="entry name" value="Metallo-hydrolase/oxidoreductase"/>
    <property type="match status" value="1"/>
</dbReference>
<reference evidence="2 3" key="1">
    <citation type="submission" date="2020-07" db="EMBL/GenBank/DDBJ databases">
        <authorList>
            <person name="Feng H."/>
        </authorList>
    </citation>
    <scope>NUCLEOTIDE SEQUENCE [LARGE SCALE GENOMIC DNA]</scope>
    <source>
        <strain evidence="3">s-11</strain>
    </source>
</reference>
<gene>
    <name evidence="2" type="ORF">H1164_04120</name>
</gene>
<dbReference type="EMBL" id="JACEIP010000004">
    <property type="protein sequence ID" value="MBA4542086.1"/>
    <property type="molecule type" value="Genomic_DNA"/>
</dbReference>
<dbReference type="Proteomes" id="UP000530514">
    <property type="component" value="Unassembled WGS sequence"/>
</dbReference>
<protein>
    <submittedName>
        <fullName evidence="2">MBL fold metallo-hydrolase</fullName>
    </submittedName>
</protein>
<comment type="caution">
    <text evidence="2">The sequence shown here is derived from an EMBL/GenBank/DDBJ whole genome shotgun (WGS) entry which is preliminary data.</text>
</comment>
<sequence>MQAFICNTCGTQYPPTTEPPARCAICDEERQYVHPDGQTWTTLEMMRKSGRYHNEIIHDEEGLYSITTNPRFAIGQTTYLVQNQGFNVLWDCIAYLDEKTVAEVKKLGGVQAIALSHPHYYSTMVEWAETFDAPIYIHTDDKEWVMRPSDYIQFWTGESLQLSEGMTLHRLGGHFKGGAVLHWETGNAGKGILLTGDIITVVADRQWVSFMYSFPNLIPLPARKVAEIAEKVAGLKFDRIYNAFHRVVLRNANQSVQKSAERYIAALEGRLFST</sequence>
<evidence type="ECO:0000259" key="1">
    <source>
        <dbReference type="SMART" id="SM00849"/>
    </source>
</evidence>
<dbReference type="Gene3D" id="3.60.15.10">
    <property type="entry name" value="Ribonuclease Z/Hydroxyacylglutathione hydrolase-like"/>
    <property type="match status" value="1"/>
</dbReference>
<dbReference type="InterPro" id="IPR001279">
    <property type="entry name" value="Metallo-B-lactamas"/>
</dbReference>
<feature type="domain" description="Metallo-beta-lactamase" evidence="1">
    <location>
        <begin position="75"/>
        <end position="244"/>
    </location>
</feature>
<dbReference type="GO" id="GO:0016787">
    <property type="term" value="F:hydrolase activity"/>
    <property type="evidence" value="ECO:0007669"/>
    <property type="project" value="UniProtKB-KW"/>
</dbReference>
<dbReference type="AlphaFoldDB" id="A0A7W2AGX5"/>
<dbReference type="PANTHER" id="PTHR36839">
    <property type="entry name" value="METALLO-BETA-LACTAMASE FAMILY PROTEIN (AFU_ORTHOLOGUE AFUA_5G12770)"/>
    <property type="match status" value="1"/>
</dbReference>
<evidence type="ECO:0000313" key="3">
    <source>
        <dbReference type="Proteomes" id="UP000530514"/>
    </source>
</evidence>
<organism evidence="2 3">
    <name type="scientific">Thermoactinomyces daqus</name>
    <dbReference type="NCBI Taxonomy" id="1329516"/>
    <lineage>
        <taxon>Bacteria</taxon>
        <taxon>Bacillati</taxon>
        <taxon>Bacillota</taxon>
        <taxon>Bacilli</taxon>
        <taxon>Bacillales</taxon>
        <taxon>Thermoactinomycetaceae</taxon>
        <taxon>Thermoactinomyces</taxon>
    </lineage>
</organism>
<dbReference type="PANTHER" id="PTHR36839:SF1">
    <property type="entry name" value="METALLO-BETA-LACTAMASE FAMILY PROTEIN (AFU_ORTHOLOGUE AFUA_5G12770)"/>
    <property type="match status" value="1"/>
</dbReference>
<dbReference type="SMART" id="SM00849">
    <property type="entry name" value="Lactamase_B"/>
    <property type="match status" value="1"/>
</dbReference>
<dbReference type="OrthoDB" id="2373347at2"/>
<dbReference type="CDD" id="cd07727">
    <property type="entry name" value="YmaE-like_MBL-fold"/>
    <property type="match status" value="1"/>
</dbReference>
<name>A0A7W2AGX5_9BACL</name>
<dbReference type="Pfam" id="PF00753">
    <property type="entry name" value="Lactamase_B"/>
    <property type="match status" value="1"/>
</dbReference>
<keyword evidence="2" id="KW-0378">Hydrolase</keyword>
<dbReference type="RefSeq" id="WP_033099474.1">
    <property type="nucleotide sequence ID" value="NZ_JACEIP010000004.1"/>
</dbReference>
<keyword evidence="3" id="KW-1185">Reference proteome</keyword>